<gene>
    <name evidence="4" type="ORF">DFP81_11522</name>
</gene>
<reference evidence="4 5" key="1">
    <citation type="submission" date="2018-08" db="EMBL/GenBank/DDBJ databases">
        <title>Genomic Encyclopedia of Type Strains, Phase III (KMG-III): the genomes of soil and plant-associated and newly described type strains.</title>
        <authorList>
            <person name="Whitman W."/>
        </authorList>
    </citation>
    <scope>NUCLEOTIDE SEQUENCE [LARGE SCALE GENOMIC DNA]</scope>
    <source>
        <strain evidence="4 5">CECT 7375</strain>
    </source>
</reference>
<dbReference type="Gene3D" id="3.40.50.2000">
    <property type="entry name" value="Glycogen Phosphorylase B"/>
    <property type="match status" value="2"/>
</dbReference>
<proteinExistence type="predicted"/>
<dbReference type="CDD" id="cd03811">
    <property type="entry name" value="GT4_GT28_WabH-like"/>
    <property type="match status" value="1"/>
</dbReference>
<keyword evidence="1" id="KW-1133">Transmembrane helix</keyword>
<name>A0A3E0DHR4_9GAMM</name>
<sequence>MVGYALGCRMRIAVVVNSLKMGGMERVACSLSDAFAKQGHDTHLIYFKDRKVEIKPSNSEVKLHLFNLQKWVLWSGIGCVWMILCRLLNIFFRKSFSIFFAYAEARAFAYKLKKLEQKTGQFDLIIFRGQGTFTHVWPLKDKRFVFVCESTQNKEHFGKSSRHMYSLLFSERRMVCVSEGAKRTLVDLLDSFSISCTSVLTISNPNDYAHILRESVTLTPDVSYHEKPYILGLGRLVPGKNFPLLIDAYCFARQHYGLKQDLVLVGEGKEKEKIKSKIKALGLEECVFLKGQQSNPFPWYKQADLFVLSSKSEGLGMVLIEALACGTRVVATNCPGGVGDIMLGSLSGFLAEQTPESLAQKMMLALEQAPTPNLEADIAKALEQFDEEYIAKKYCDAYLT</sequence>
<evidence type="ECO:0000259" key="2">
    <source>
        <dbReference type="Pfam" id="PF00534"/>
    </source>
</evidence>
<dbReference type="PANTHER" id="PTHR12526">
    <property type="entry name" value="GLYCOSYLTRANSFERASE"/>
    <property type="match status" value="1"/>
</dbReference>
<dbReference type="InterPro" id="IPR028098">
    <property type="entry name" value="Glyco_trans_4-like_N"/>
</dbReference>
<keyword evidence="4" id="KW-0808">Transferase</keyword>
<protein>
    <submittedName>
        <fullName evidence="4">Glycosyltransferase involved in cell wall biosynthesis</fullName>
    </submittedName>
</protein>
<keyword evidence="1" id="KW-0472">Membrane</keyword>
<dbReference type="Pfam" id="PF00534">
    <property type="entry name" value="Glycos_transf_1"/>
    <property type="match status" value="1"/>
</dbReference>
<evidence type="ECO:0000313" key="5">
    <source>
        <dbReference type="Proteomes" id="UP000256542"/>
    </source>
</evidence>
<evidence type="ECO:0000256" key="1">
    <source>
        <dbReference type="SAM" id="Phobius"/>
    </source>
</evidence>
<feature type="domain" description="Glycosyltransferase subfamily 4-like N-terminal" evidence="3">
    <location>
        <begin position="21"/>
        <end position="187"/>
    </location>
</feature>
<keyword evidence="5" id="KW-1185">Reference proteome</keyword>
<dbReference type="GO" id="GO:0016757">
    <property type="term" value="F:glycosyltransferase activity"/>
    <property type="evidence" value="ECO:0007669"/>
    <property type="project" value="InterPro"/>
</dbReference>
<accession>A0A3E0DHR4</accession>
<dbReference type="AlphaFoldDB" id="A0A3E0DHR4"/>
<feature type="transmembrane region" description="Helical" evidence="1">
    <location>
        <begin position="71"/>
        <end position="92"/>
    </location>
</feature>
<dbReference type="SUPFAM" id="SSF53756">
    <property type="entry name" value="UDP-Glycosyltransferase/glycogen phosphorylase"/>
    <property type="match status" value="1"/>
</dbReference>
<evidence type="ECO:0000313" key="4">
    <source>
        <dbReference type="EMBL" id="REG81301.1"/>
    </source>
</evidence>
<keyword evidence="1" id="KW-0812">Transmembrane</keyword>
<organism evidence="4 5">
    <name type="scientific">Marinomonas pollencensis</name>
    <dbReference type="NCBI Taxonomy" id="491954"/>
    <lineage>
        <taxon>Bacteria</taxon>
        <taxon>Pseudomonadati</taxon>
        <taxon>Pseudomonadota</taxon>
        <taxon>Gammaproteobacteria</taxon>
        <taxon>Oceanospirillales</taxon>
        <taxon>Oceanospirillaceae</taxon>
        <taxon>Marinomonas</taxon>
    </lineage>
</organism>
<dbReference type="Pfam" id="PF13439">
    <property type="entry name" value="Glyco_transf_4"/>
    <property type="match status" value="1"/>
</dbReference>
<feature type="domain" description="Glycosyl transferase family 1" evidence="2">
    <location>
        <begin position="224"/>
        <end position="373"/>
    </location>
</feature>
<comment type="caution">
    <text evidence="4">The sequence shown here is derived from an EMBL/GenBank/DDBJ whole genome shotgun (WGS) entry which is preliminary data.</text>
</comment>
<dbReference type="EMBL" id="QUNG01000015">
    <property type="protein sequence ID" value="REG81301.1"/>
    <property type="molecule type" value="Genomic_DNA"/>
</dbReference>
<dbReference type="GO" id="GO:1901135">
    <property type="term" value="P:carbohydrate derivative metabolic process"/>
    <property type="evidence" value="ECO:0007669"/>
    <property type="project" value="UniProtKB-ARBA"/>
</dbReference>
<dbReference type="Proteomes" id="UP000256542">
    <property type="component" value="Unassembled WGS sequence"/>
</dbReference>
<evidence type="ECO:0000259" key="3">
    <source>
        <dbReference type="Pfam" id="PF13439"/>
    </source>
</evidence>
<dbReference type="InterPro" id="IPR001296">
    <property type="entry name" value="Glyco_trans_1"/>
</dbReference>